<protein>
    <submittedName>
        <fullName evidence="1">Uncharacterized protein</fullName>
    </submittedName>
</protein>
<dbReference type="Proteomes" id="UP000298652">
    <property type="component" value="Chromosome 2"/>
</dbReference>
<organism evidence="1 2">
    <name type="scientific">Setaria viridis</name>
    <name type="common">Green bristlegrass</name>
    <name type="synonym">Setaria italica subsp. viridis</name>
    <dbReference type="NCBI Taxonomy" id="4556"/>
    <lineage>
        <taxon>Eukaryota</taxon>
        <taxon>Viridiplantae</taxon>
        <taxon>Streptophyta</taxon>
        <taxon>Embryophyta</taxon>
        <taxon>Tracheophyta</taxon>
        <taxon>Spermatophyta</taxon>
        <taxon>Magnoliopsida</taxon>
        <taxon>Liliopsida</taxon>
        <taxon>Poales</taxon>
        <taxon>Poaceae</taxon>
        <taxon>PACMAD clade</taxon>
        <taxon>Panicoideae</taxon>
        <taxon>Panicodae</taxon>
        <taxon>Paniceae</taxon>
        <taxon>Cenchrinae</taxon>
        <taxon>Setaria</taxon>
    </lineage>
</organism>
<evidence type="ECO:0000313" key="2">
    <source>
        <dbReference type="Proteomes" id="UP000298652"/>
    </source>
</evidence>
<accession>A0A4V6DB67</accession>
<name>A0A4V6DB67_SETVI</name>
<reference evidence="1" key="1">
    <citation type="submission" date="2019-03" db="EMBL/GenBank/DDBJ databases">
        <title>WGS assembly of Setaria viridis.</title>
        <authorList>
            <person name="Huang P."/>
            <person name="Jenkins J."/>
            <person name="Grimwood J."/>
            <person name="Barry K."/>
            <person name="Healey A."/>
            <person name="Mamidi S."/>
            <person name="Sreedasyam A."/>
            <person name="Shu S."/>
            <person name="Feldman M."/>
            <person name="Wu J."/>
            <person name="Yu Y."/>
            <person name="Chen C."/>
            <person name="Johnson J."/>
            <person name="Rokhsar D."/>
            <person name="Baxter I."/>
            <person name="Schmutz J."/>
            <person name="Brutnell T."/>
            <person name="Kellogg E."/>
        </authorList>
    </citation>
    <scope>NUCLEOTIDE SEQUENCE [LARGE SCALE GENOMIC DNA]</scope>
</reference>
<dbReference type="EMBL" id="CM016553">
    <property type="protein sequence ID" value="TKW32376.1"/>
    <property type="molecule type" value="Genomic_DNA"/>
</dbReference>
<gene>
    <name evidence="1" type="ORF">SEVIR_2G165200v2</name>
</gene>
<evidence type="ECO:0000313" key="1">
    <source>
        <dbReference type="EMBL" id="TKW32376.1"/>
    </source>
</evidence>
<dbReference type="AlphaFoldDB" id="A0A4V6DB67"/>
<proteinExistence type="predicted"/>
<keyword evidence="2" id="KW-1185">Reference proteome</keyword>
<sequence>MDVEEVHACRDLGLELPFDCTVEIQRYGLTSSGSSPTHTTTSSTDSSGVISNPGGGVLKALLEVEAKSISLIFLTAPLRSTSKLAIAARKSSSSRFFLPSSSIWRISSRSCSNVRLTTFFAVILERSSSPAIATDESFFFFPNGVAKMC</sequence>
<dbReference type="Gramene" id="TKW32376">
    <property type="protein sequence ID" value="TKW32376"/>
    <property type="gene ID" value="SEVIR_2G165200v2"/>
</dbReference>